<keyword evidence="5 7" id="KW-1133">Transmembrane helix</keyword>
<dbReference type="GO" id="GO:0004602">
    <property type="term" value="F:glutathione peroxidase activity"/>
    <property type="evidence" value="ECO:0007669"/>
    <property type="project" value="TreeGrafter"/>
</dbReference>
<dbReference type="PANTHER" id="PTHR10250">
    <property type="entry name" value="MICROSOMAL GLUTATHIONE S-TRANSFERASE"/>
    <property type="match status" value="1"/>
</dbReference>
<reference evidence="9 10" key="1">
    <citation type="journal article" date="2018" name="Nat. Ecol. Evol.">
        <title>Shark genomes provide insights into elasmobranch evolution and the origin of vertebrates.</title>
        <authorList>
            <person name="Hara Y"/>
            <person name="Yamaguchi K"/>
            <person name="Onimaru K"/>
            <person name="Kadota M"/>
            <person name="Koyanagi M"/>
            <person name="Keeley SD"/>
            <person name="Tatsumi K"/>
            <person name="Tanaka K"/>
            <person name="Motone F"/>
            <person name="Kageyama Y"/>
            <person name="Nozu R"/>
            <person name="Adachi N"/>
            <person name="Nishimura O"/>
            <person name="Nakagawa R"/>
            <person name="Tanegashima C"/>
            <person name="Kiyatake I"/>
            <person name="Matsumoto R"/>
            <person name="Murakumo K"/>
            <person name="Nishida K"/>
            <person name="Terakita A"/>
            <person name="Kuratani S"/>
            <person name="Sato K"/>
            <person name="Hyodo S Kuraku.S."/>
        </authorList>
    </citation>
    <scope>NUCLEOTIDE SEQUENCE [LARGE SCALE GENOMIC DNA]</scope>
</reference>
<comment type="subcellular location">
    <subcellularLocation>
        <location evidence="1">Endoplasmic reticulum membrane</location>
        <topology evidence="1">Multi-pass membrane protein</topology>
    </subcellularLocation>
</comment>
<dbReference type="FunFam" id="1.20.120.550:FF:000003">
    <property type="entry name" value="Leukotriene C4 synthase"/>
    <property type="match status" value="1"/>
</dbReference>
<name>A0A401SK67_CHIPU</name>
<dbReference type="GO" id="GO:0005789">
    <property type="term" value="C:endoplasmic reticulum membrane"/>
    <property type="evidence" value="ECO:0007669"/>
    <property type="project" value="UniProtKB-SubCell"/>
</dbReference>
<evidence type="ECO:0000313" key="9">
    <source>
        <dbReference type="EMBL" id="GCC30780.1"/>
    </source>
</evidence>
<organism evidence="9 10">
    <name type="scientific">Chiloscyllium punctatum</name>
    <name type="common">Brownbanded bambooshark</name>
    <name type="synonym">Hemiscyllium punctatum</name>
    <dbReference type="NCBI Taxonomy" id="137246"/>
    <lineage>
        <taxon>Eukaryota</taxon>
        <taxon>Metazoa</taxon>
        <taxon>Chordata</taxon>
        <taxon>Craniata</taxon>
        <taxon>Vertebrata</taxon>
        <taxon>Chondrichthyes</taxon>
        <taxon>Elasmobranchii</taxon>
        <taxon>Galeomorphii</taxon>
        <taxon>Galeoidea</taxon>
        <taxon>Orectolobiformes</taxon>
        <taxon>Hemiscylliidae</taxon>
        <taxon>Chiloscyllium</taxon>
    </lineage>
</organism>
<dbReference type="GO" id="GO:0005635">
    <property type="term" value="C:nuclear envelope"/>
    <property type="evidence" value="ECO:0007669"/>
    <property type="project" value="TreeGrafter"/>
</dbReference>
<sequence>MAKDYVLLAVVSLLSVVQQAHFAKQVGSARKKYKIAPPSVTGSPDFERIFRAQQNSVEFYPMFLVLFWTSGMFFNQEITSILGLVYLFSRHMYFTGYAESMKGRIPGFKIGIAVLFILFGLSFVAITTCMMDEYFDFNIAKKISKLFP</sequence>
<dbReference type="PRINTS" id="PR00488">
    <property type="entry name" value="5LPOXGNASEAP"/>
</dbReference>
<comment type="caution">
    <text evidence="9">The sequence shown here is derived from an EMBL/GenBank/DDBJ whole genome shotgun (WGS) entry which is preliminary data.</text>
</comment>
<evidence type="ECO:0000256" key="2">
    <source>
        <dbReference type="ARBA" id="ARBA00022692"/>
    </source>
</evidence>
<evidence type="ECO:0000256" key="7">
    <source>
        <dbReference type="SAM" id="Phobius"/>
    </source>
</evidence>
<dbReference type="GO" id="GO:0004464">
    <property type="term" value="F:leukotriene-C4 synthase activity"/>
    <property type="evidence" value="ECO:0007669"/>
    <property type="project" value="TreeGrafter"/>
</dbReference>
<feature type="signal peptide" evidence="8">
    <location>
        <begin position="1"/>
        <end position="19"/>
    </location>
</feature>
<dbReference type="Pfam" id="PF01124">
    <property type="entry name" value="MAPEG"/>
    <property type="match status" value="1"/>
</dbReference>
<gene>
    <name evidence="9" type="ORF">chiPu_0009234</name>
</gene>
<dbReference type="SUPFAM" id="SSF161084">
    <property type="entry name" value="MAPEG domain-like"/>
    <property type="match status" value="1"/>
</dbReference>
<dbReference type="Proteomes" id="UP000287033">
    <property type="component" value="Unassembled WGS sequence"/>
</dbReference>
<evidence type="ECO:0008006" key="11">
    <source>
        <dbReference type="Google" id="ProtNLM"/>
    </source>
</evidence>
<evidence type="ECO:0000256" key="1">
    <source>
        <dbReference type="ARBA" id="ARBA00004477"/>
    </source>
</evidence>
<keyword evidence="3" id="KW-0434">Leukotriene biosynthesis</keyword>
<dbReference type="InterPro" id="IPR001446">
    <property type="entry name" value="5_LipOase_AP"/>
</dbReference>
<dbReference type="PANTHER" id="PTHR10250:SF15">
    <property type="entry name" value="MICROSOMAL GLUTATHIONE S-TRANSFERASE-RELATED"/>
    <property type="match status" value="1"/>
</dbReference>
<dbReference type="STRING" id="137246.A0A401SK67"/>
<keyword evidence="8" id="KW-0732">Signal</keyword>
<dbReference type="GO" id="GO:0008047">
    <property type="term" value="F:enzyme activator activity"/>
    <property type="evidence" value="ECO:0007669"/>
    <property type="project" value="InterPro"/>
</dbReference>
<feature type="transmembrane region" description="Helical" evidence="7">
    <location>
        <begin position="65"/>
        <end position="88"/>
    </location>
</feature>
<evidence type="ECO:0000256" key="4">
    <source>
        <dbReference type="ARBA" id="ARBA00022824"/>
    </source>
</evidence>
<evidence type="ECO:0000256" key="6">
    <source>
        <dbReference type="ARBA" id="ARBA00023136"/>
    </source>
</evidence>
<dbReference type="InterPro" id="IPR023352">
    <property type="entry name" value="MAPEG-like_dom_sf"/>
</dbReference>
<dbReference type="OMA" id="HKYFWGY"/>
<dbReference type="EMBL" id="BEZZ01000324">
    <property type="protein sequence ID" value="GCC30780.1"/>
    <property type="molecule type" value="Genomic_DNA"/>
</dbReference>
<dbReference type="OrthoDB" id="410651at2759"/>
<keyword evidence="4" id="KW-0256">Endoplasmic reticulum</keyword>
<evidence type="ECO:0000256" key="8">
    <source>
        <dbReference type="SAM" id="SignalP"/>
    </source>
</evidence>
<dbReference type="GO" id="GO:0004364">
    <property type="term" value="F:glutathione transferase activity"/>
    <property type="evidence" value="ECO:0007669"/>
    <property type="project" value="TreeGrafter"/>
</dbReference>
<dbReference type="GO" id="GO:0019370">
    <property type="term" value="P:leukotriene biosynthetic process"/>
    <property type="evidence" value="ECO:0007669"/>
    <property type="project" value="UniProtKB-KW"/>
</dbReference>
<feature type="transmembrane region" description="Helical" evidence="7">
    <location>
        <begin position="108"/>
        <end position="126"/>
    </location>
</feature>
<evidence type="ECO:0000256" key="3">
    <source>
        <dbReference type="ARBA" id="ARBA00022751"/>
    </source>
</evidence>
<feature type="chain" id="PRO_5019102007" description="Microsomal glutathione S-transferase 2" evidence="8">
    <location>
        <begin position="20"/>
        <end position="148"/>
    </location>
</feature>
<evidence type="ECO:0000313" key="10">
    <source>
        <dbReference type="Proteomes" id="UP000287033"/>
    </source>
</evidence>
<keyword evidence="10" id="KW-1185">Reference proteome</keyword>
<dbReference type="InterPro" id="IPR050997">
    <property type="entry name" value="MAPEG"/>
</dbReference>
<dbReference type="Gene3D" id="1.20.120.550">
    <property type="entry name" value="Membrane associated eicosanoid/glutathione metabolism-like domain"/>
    <property type="match status" value="1"/>
</dbReference>
<keyword evidence="2 7" id="KW-0812">Transmembrane</keyword>
<keyword evidence="6 7" id="KW-0472">Membrane</keyword>
<proteinExistence type="predicted"/>
<dbReference type="AlphaFoldDB" id="A0A401SK67"/>
<accession>A0A401SK67</accession>
<protein>
    <recommendedName>
        <fullName evidence="11">Microsomal glutathione S-transferase 2</fullName>
    </recommendedName>
</protein>
<evidence type="ECO:0000256" key="5">
    <source>
        <dbReference type="ARBA" id="ARBA00022989"/>
    </source>
</evidence>
<dbReference type="InterPro" id="IPR001129">
    <property type="entry name" value="Membr-assoc_MAPEG"/>
</dbReference>